<keyword evidence="2" id="KW-1185">Reference proteome</keyword>
<organism evidence="1 2">
    <name type="scientific">Salipaludibacillus neizhouensis</name>
    <dbReference type="NCBI Taxonomy" id="885475"/>
    <lineage>
        <taxon>Bacteria</taxon>
        <taxon>Bacillati</taxon>
        <taxon>Bacillota</taxon>
        <taxon>Bacilli</taxon>
        <taxon>Bacillales</taxon>
        <taxon>Bacillaceae</taxon>
    </lineage>
</organism>
<dbReference type="Pfam" id="PF10720">
    <property type="entry name" value="DUF2515"/>
    <property type="match status" value="1"/>
</dbReference>
<dbReference type="InterPro" id="IPR019658">
    <property type="entry name" value="DUF2515"/>
</dbReference>
<dbReference type="Proteomes" id="UP000281498">
    <property type="component" value="Unassembled WGS sequence"/>
</dbReference>
<evidence type="ECO:0008006" key="3">
    <source>
        <dbReference type="Google" id="ProtNLM"/>
    </source>
</evidence>
<comment type="caution">
    <text evidence="1">The sequence shown here is derived from an EMBL/GenBank/DDBJ whole genome shotgun (WGS) entry which is preliminary data.</text>
</comment>
<proteinExistence type="predicted"/>
<dbReference type="RefSeq" id="WP_110935291.1">
    <property type="nucleotide sequence ID" value="NZ_KZ614146.1"/>
</dbReference>
<evidence type="ECO:0000313" key="1">
    <source>
        <dbReference type="EMBL" id="RKL67545.1"/>
    </source>
</evidence>
<protein>
    <recommendedName>
        <fullName evidence="3">DUF2515 domain-containing protein</fullName>
    </recommendedName>
</protein>
<evidence type="ECO:0000313" key="2">
    <source>
        <dbReference type="Proteomes" id="UP000281498"/>
    </source>
</evidence>
<dbReference type="OrthoDB" id="2690514at2"/>
<reference evidence="1 2" key="1">
    <citation type="submission" date="2017-10" db="EMBL/GenBank/DDBJ databases">
        <title>Bacillus sp. nov., a halophilic bacterium isolated from a Keqin Lake.</title>
        <authorList>
            <person name="Wang H."/>
        </authorList>
    </citation>
    <scope>NUCLEOTIDE SEQUENCE [LARGE SCALE GENOMIC DNA]</scope>
    <source>
        <strain evidence="1 2">KCTC 13187</strain>
    </source>
</reference>
<sequence>MKNAEKIDHFIKYELQKNNLDNVSRTLAYQQFYNHVPEIKWAYLANMVSRNAGWSMSDLLHDAMVQLLDDEWRRRLFTTYERANWLIFSDAYPQLLIYKLSHEANSGLFDHLKRWNVSKWMINEWWIFWSEKDEERLLKALIINEQNTIEKPVLKAPFFKKKVFGQFLYKVQDFNHNNIVVFPSSEGELYGAASAHFTKVAKRVEIGYKLAWILFESKAKESIYSYYKNSTYVGCRSIDIPIHMFQNDHSLPLRSVFPIIYHHDEVREDWSLKHYHQSNILLSKKVHPPKNNHLTKWFERKRKHLFMIGKLASFFDKK</sequence>
<dbReference type="EMBL" id="PDOE01000003">
    <property type="protein sequence ID" value="RKL67545.1"/>
    <property type="molecule type" value="Genomic_DNA"/>
</dbReference>
<accession>A0A3A9KIN2</accession>
<dbReference type="AlphaFoldDB" id="A0A3A9KIN2"/>
<gene>
    <name evidence="1" type="ORF">CR203_09350</name>
</gene>
<name>A0A3A9KIN2_9BACI</name>